<dbReference type="STRING" id="555088.DealDRAFT_0669"/>
<evidence type="ECO:0000256" key="1">
    <source>
        <dbReference type="ARBA" id="ARBA00001933"/>
    </source>
</evidence>
<dbReference type="Pfam" id="PF00155">
    <property type="entry name" value="Aminotran_1_2"/>
    <property type="match status" value="1"/>
</dbReference>
<comment type="cofactor">
    <cofactor evidence="1">
        <name>pyridoxal 5'-phosphate</name>
        <dbReference type="ChEBI" id="CHEBI:597326"/>
    </cofactor>
</comment>
<keyword evidence="6" id="KW-0663">Pyridoxal phosphate</keyword>
<comment type="caution">
    <text evidence="11">The sequence shown here is derived from an EMBL/GenBank/DDBJ whole genome shotgun (WGS) entry which is preliminary data.</text>
</comment>
<dbReference type="EMBL" id="ACJM01000003">
    <property type="protein sequence ID" value="EEG78254.1"/>
    <property type="molecule type" value="Genomic_DNA"/>
</dbReference>
<keyword evidence="12" id="KW-1185">Reference proteome</keyword>
<evidence type="ECO:0000313" key="12">
    <source>
        <dbReference type="Proteomes" id="UP000006443"/>
    </source>
</evidence>
<comment type="pathway">
    <text evidence="3">Cofactor biosynthesis; adenosylcobalamin biosynthesis.</text>
</comment>
<dbReference type="InterPro" id="IPR004839">
    <property type="entry name" value="Aminotransferase_I/II_large"/>
</dbReference>
<dbReference type="InterPro" id="IPR015424">
    <property type="entry name" value="PyrdxlP-dep_Trfase"/>
</dbReference>
<dbReference type="InterPro" id="IPR015421">
    <property type="entry name" value="PyrdxlP-dep_Trfase_major"/>
</dbReference>
<protein>
    <recommendedName>
        <fullName evidence="4">threonine-phosphate decarboxylase</fullName>
        <ecNumber evidence="4">4.1.1.81</ecNumber>
    </recommendedName>
    <alternativeName>
        <fullName evidence="8">L-threonine-O-3-phosphate decarboxylase</fullName>
    </alternativeName>
</protein>
<accession>C0GDW0</accession>
<dbReference type="UniPathway" id="UPA00148"/>
<dbReference type="GO" id="GO:0009236">
    <property type="term" value="P:cobalamin biosynthetic process"/>
    <property type="evidence" value="ECO:0007669"/>
    <property type="project" value="UniProtKB-UniPathway"/>
</dbReference>
<dbReference type="OrthoDB" id="9813612at2"/>
<dbReference type="InterPro" id="IPR015422">
    <property type="entry name" value="PyrdxlP-dep_Trfase_small"/>
</dbReference>
<dbReference type="PROSITE" id="PS00105">
    <property type="entry name" value="AA_TRANSFER_CLASS_1"/>
    <property type="match status" value="1"/>
</dbReference>
<dbReference type="AlphaFoldDB" id="C0GDW0"/>
<evidence type="ECO:0000256" key="6">
    <source>
        <dbReference type="ARBA" id="ARBA00022898"/>
    </source>
</evidence>
<keyword evidence="5" id="KW-0169">Cobalamin biosynthesis</keyword>
<evidence type="ECO:0000256" key="2">
    <source>
        <dbReference type="ARBA" id="ARBA00003444"/>
    </source>
</evidence>
<dbReference type="EC" id="4.1.1.81" evidence="4"/>
<evidence type="ECO:0000259" key="10">
    <source>
        <dbReference type="Pfam" id="PF00155"/>
    </source>
</evidence>
<evidence type="ECO:0000256" key="3">
    <source>
        <dbReference type="ARBA" id="ARBA00004953"/>
    </source>
</evidence>
<keyword evidence="7" id="KW-0456">Lyase</keyword>
<dbReference type="PANTHER" id="PTHR42885:SF1">
    <property type="entry name" value="THREONINE-PHOSPHATE DECARBOXYLASE"/>
    <property type="match status" value="1"/>
</dbReference>
<dbReference type="PANTHER" id="PTHR42885">
    <property type="entry name" value="HISTIDINOL-PHOSPHATE AMINOTRANSFERASE-RELATED"/>
    <property type="match status" value="1"/>
</dbReference>
<proteinExistence type="predicted"/>
<dbReference type="Gene3D" id="3.90.1150.10">
    <property type="entry name" value="Aspartate Aminotransferase, domain 1"/>
    <property type="match status" value="1"/>
</dbReference>
<comment type="function">
    <text evidence="2">Decarboxylates L-threonine-O-3-phosphate to yield (R)-1-amino-2-propanol O-2-phosphate, the precursor for the linkage between the nucleotide loop and the corrin ring in cobalamin.</text>
</comment>
<dbReference type="GO" id="GO:0048472">
    <property type="term" value="F:threonine-phosphate decarboxylase activity"/>
    <property type="evidence" value="ECO:0007669"/>
    <property type="project" value="UniProtKB-EC"/>
</dbReference>
<dbReference type="InterPro" id="IPR004838">
    <property type="entry name" value="NHTrfase_class1_PyrdxlP-BS"/>
</dbReference>
<dbReference type="NCBIfam" id="TIGR01140">
    <property type="entry name" value="L_thr_O3P_dcar"/>
    <property type="match status" value="1"/>
</dbReference>
<organism evidence="11 12">
    <name type="scientific">Dethiobacter alkaliphilus AHT 1</name>
    <dbReference type="NCBI Taxonomy" id="555088"/>
    <lineage>
        <taxon>Bacteria</taxon>
        <taxon>Bacillati</taxon>
        <taxon>Bacillota</taxon>
        <taxon>Dethiobacteria</taxon>
        <taxon>Dethiobacterales</taxon>
        <taxon>Dethiobacteraceae</taxon>
        <taxon>Dethiobacter</taxon>
    </lineage>
</organism>
<name>C0GDW0_DETAL</name>
<dbReference type="Proteomes" id="UP000006443">
    <property type="component" value="Unassembled WGS sequence"/>
</dbReference>
<evidence type="ECO:0000256" key="9">
    <source>
        <dbReference type="ARBA" id="ARBA00048531"/>
    </source>
</evidence>
<gene>
    <name evidence="11" type="ORF">DealDRAFT_0669</name>
</gene>
<feature type="domain" description="Aminotransferase class I/classII large" evidence="10">
    <location>
        <begin position="30"/>
        <end position="359"/>
    </location>
</feature>
<dbReference type="GO" id="GO:0030170">
    <property type="term" value="F:pyridoxal phosphate binding"/>
    <property type="evidence" value="ECO:0007669"/>
    <property type="project" value="InterPro"/>
</dbReference>
<evidence type="ECO:0000256" key="4">
    <source>
        <dbReference type="ARBA" id="ARBA00012285"/>
    </source>
</evidence>
<sequence length="364" mass="39696">METGENKLHPFGHGGDIQTAAAYAGVEAGDILDFSANINPLGPPPGLFAHLTDSLPQIEAYPDPSCRRLSQAILRRYEPAGEVLAGNGAGELIYLLMRALPPGPVLLPVPTFTLYERAAQAAGREVSCHFLQQEGRFRPEIPALCADIARIKPAVTFLCNPNNPTGVFLSREEVLSVGRACAKAGGYLVVDEAFLEFLPQWQELTLLQSKQDNIIVLCSLTKMYAIPGLRLGFMAAQQSVVAAAQKLRDPWSVNHLAQEAGRYVLQDAGYVRRTAEEVGKLAGSLARRLQKIPGLDVFLPSANYIFLGSKTVASPELQRRLLQHNILVRDCGNYQGLEQRFIRVAVRSAEENESLLSALQAVMP</sequence>
<evidence type="ECO:0000256" key="7">
    <source>
        <dbReference type="ARBA" id="ARBA00023239"/>
    </source>
</evidence>
<dbReference type="CDD" id="cd00609">
    <property type="entry name" value="AAT_like"/>
    <property type="match status" value="1"/>
</dbReference>
<evidence type="ECO:0000256" key="8">
    <source>
        <dbReference type="ARBA" id="ARBA00029996"/>
    </source>
</evidence>
<evidence type="ECO:0000313" key="11">
    <source>
        <dbReference type="EMBL" id="EEG78254.1"/>
    </source>
</evidence>
<dbReference type="Gene3D" id="3.40.640.10">
    <property type="entry name" value="Type I PLP-dependent aspartate aminotransferase-like (Major domain)"/>
    <property type="match status" value="1"/>
</dbReference>
<dbReference type="InterPro" id="IPR005860">
    <property type="entry name" value="CobD"/>
</dbReference>
<dbReference type="eggNOG" id="COG0079">
    <property type="taxonomic scope" value="Bacteria"/>
</dbReference>
<comment type="catalytic activity">
    <reaction evidence="9">
        <text>O-phospho-L-threonine + H(+) = (R)-1-aminopropan-2-yl phosphate + CO2</text>
        <dbReference type="Rhea" id="RHEA:11492"/>
        <dbReference type="ChEBI" id="CHEBI:15378"/>
        <dbReference type="ChEBI" id="CHEBI:16526"/>
        <dbReference type="ChEBI" id="CHEBI:58563"/>
        <dbReference type="ChEBI" id="CHEBI:58675"/>
        <dbReference type="EC" id="4.1.1.81"/>
    </reaction>
</comment>
<evidence type="ECO:0000256" key="5">
    <source>
        <dbReference type="ARBA" id="ARBA00022573"/>
    </source>
</evidence>
<reference evidence="11 12" key="1">
    <citation type="submission" date="2009-02" db="EMBL/GenBank/DDBJ databases">
        <title>Sequencing of the draft genome and assembly of Dethiobacter alkaliphilus AHT 1.</title>
        <authorList>
            <consortium name="US DOE Joint Genome Institute (JGI-PGF)"/>
            <person name="Lucas S."/>
            <person name="Copeland A."/>
            <person name="Lapidus A."/>
            <person name="Glavina del Rio T."/>
            <person name="Dalin E."/>
            <person name="Tice H."/>
            <person name="Bruce D."/>
            <person name="Goodwin L."/>
            <person name="Pitluck S."/>
            <person name="Larimer F."/>
            <person name="Land M.L."/>
            <person name="Hauser L."/>
            <person name="Muyzer G."/>
        </authorList>
    </citation>
    <scope>NUCLEOTIDE SEQUENCE [LARGE SCALE GENOMIC DNA]</scope>
    <source>
        <strain evidence="11 12">AHT 1</strain>
    </source>
</reference>
<dbReference type="RefSeq" id="WP_008514866.1">
    <property type="nucleotide sequence ID" value="NZ_ACJM01000003.1"/>
</dbReference>
<dbReference type="SUPFAM" id="SSF53383">
    <property type="entry name" value="PLP-dependent transferases"/>
    <property type="match status" value="1"/>
</dbReference>